<evidence type="ECO:0000313" key="1">
    <source>
        <dbReference type="EMBL" id="SVE34332.1"/>
    </source>
</evidence>
<proteinExistence type="predicted"/>
<sequence>MESCPFCNMESQRVVEKNTLFYAIRDKY</sequence>
<protein>
    <submittedName>
        <fullName evidence="1">Uncharacterized protein</fullName>
    </submittedName>
</protein>
<dbReference type="AlphaFoldDB" id="A0A383CQ65"/>
<accession>A0A383CQ65</accession>
<reference evidence="1" key="1">
    <citation type="submission" date="2018-05" db="EMBL/GenBank/DDBJ databases">
        <authorList>
            <person name="Lanie J.A."/>
            <person name="Ng W.-L."/>
            <person name="Kazmierczak K.M."/>
            <person name="Andrzejewski T.M."/>
            <person name="Davidsen T.M."/>
            <person name="Wayne K.J."/>
            <person name="Tettelin H."/>
            <person name="Glass J.I."/>
            <person name="Rusch D."/>
            <person name="Podicherti R."/>
            <person name="Tsui H.-C.T."/>
            <person name="Winkler M.E."/>
        </authorList>
    </citation>
    <scope>NUCLEOTIDE SEQUENCE</scope>
</reference>
<gene>
    <name evidence="1" type="ORF">METZ01_LOCUS487186</name>
</gene>
<feature type="non-terminal residue" evidence="1">
    <location>
        <position position="28"/>
    </location>
</feature>
<organism evidence="1">
    <name type="scientific">marine metagenome</name>
    <dbReference type="NCBI Taxonomy" id="408172"/>
    <lineage>
        <taxon>unclassified sequences</taxon>
        <taxon>metagenomes</taxon>
        <taxon>ecological metagenomes</taxon>
    </lineage>
</organism>
<dbReference type="EMBL" id="UINC01210726">
    <property type="protein sequence ID" value="SVE34332.1"/>
    <property type="molecule type" value="Genomic_DNA"/>
</dbReference>
<name>A0A383CQ65_9ZZZZ</name>